<feature type="transmembrane region" description="Helical" evidence="5">
    <location>
        <begin position="64"/>
        <end position="84"/>
    </location>
</feature>
<feature type="transmembrane region" description="Helical" evidence="5">
    <location>
        <begin position="104"/>
        <end position="125"/>
    </location>
</feature>
<dbReference type="GO" id="GO:0016020">
    <property type="term" value="C:membrane"/>
    <property type="evidence" value="ECO:0007669"/>
    <property type="project" value="UniProtKB-SubCell"/>
</dbReference>
<dbReference type="InterPro" id="IPR045275">
    <property type="entry name" value="MscS_archaea/bacteria_type"/>
</dbReference>
<keyword evidence="2 5" id="KW-0812">Transmembrane</keyword>
<dbReference type="OrthoDB" id="313107at2157"/>
<dbReference type="PANTHER" id="PTHR30221:SF20">
    <property type="entry name" value="SMALL-CONDUCTANCE MECHANOSENSITIVE CHANNEL"/>
    <property type="match status" value="1"/>
</dbReference>
<dbReference type="PANTHER" id="PTHR30221">
    <property type="entry name" value="SMALL-CONDUCTANCE MECHANOSENSITIVE CHANNEL"/>
    <property type="match status" value="1"/>
</dbReference>
<evidence type="ECO:0000256" key="3">
    <source>
        <dbReference type="ARBA" id="ARBA00022989"/>
    </source>
</evidence>
<sequence>MAEWFVGTGVEMRYLLAVAVLVLGLVAGYLVGRLNRQILSRLGVDEAVEGTSLERTARNLNSDVISLLGNASSWIIYVVTAVYSLEIAGLVETSVLLSKFADLLPSYVLAAVIVMGGLLVGDKVEMSVDEWLKGIKFPEITLVGQLLRYTVIFVAVLLALAQIGVAVGVLVLLLGAYLLAIIVLLASALHQLLAAGGAGLFLLLTQPYTIGDRIAVGEREGVVQEVQLFVTKIEEDGRVYLVPNHLVLKNGATLVLDV</sequence>
<organism evidence="7 9">
    <name type="scientific">Halodesulfurarchaeum formicicum</name>
    <dbReference type="NCBI Taxonomy" id="1873524"/>
    <lineage>
        <taxon>Archaea</taxon>
        <taxon>Methanobacteriati</taxon>
        <taxon>Methanobacteriota</taxon>
        <taxon>Stenosarchaea group</taxon>
        <taxon>Halobacteria</taxon>
        <taxon>Halobacteriales</taxon>
        <taxon>Halobacteriaceae</taxon>
        <taxon>Halodesulfurarchaeum</taxon>
    </lineage>
</organism>
<dbReference type="KEGG" id="halh:HTSR_0710"/>
<dbReference type="SUPFAM" id="SSF50182">
    <property type="entry name" value="Sm-like ribonucleoproteins"/>
    <property type="match status" value="1"/>
</dbReference>
<accession>A0A1D8S3J1</accession>
<dbReference type="GO" id="GO:0008381">
    <property type="term" value="F:mechanosensitive monoatomic ion channel activity"/>
    <property type="evidence" value="ECO:0007669"/>
    <property type="project" value="InterPro"/>
</dbReference>
<feature type="transmembrane region" description="Helical" evidence="5">
    <location>
        <begin position="177"/>
        <end position="204"/>
    </location>
</feature>
<feature type="domain" description="Mechanosensitive ion channel MscS" evidence="6">
    <location>
        <begin position="198"/>
        <end position="249"/>
    </location>
</feature>
<feature type="transmembrane region" description="Helical" evidence="5">
    <location>
        <begin position="146"/>
        <end position="171"/>
    </location>
</feature>
<dbReference type="Proteomes" id="UP000185608">
    <property type="component" value="Chromosome"/>
</dbReference>
<evidence type="ECO:0000256" key="1">
    <source>
        <dbReference type="ARBA" id="ARBA00004370"/>
    </source>
</evidence>
<reference evidence="8" key="3">
    <citation type="journal article" date="2017" name="ISME J.">
        <title>Discovery of anaerobic lithoheterotrophic haloarchaea, ubiquitous in hypersaline habitats.</title>
        <authorList>
            <person name="Sorokin D.Y."/>
            <person name="Messina E."/>
            <person name="Smedile F."/>
            <person name="Roman P."/>
            <person name="Damste J.S.S."/>
            <person name="Ciordia S."/>
            <person name="Mena M.C."/>
            <person name="Ferrer M."/>
            <person name="Golyshin P.N."/>
            <person name="Kublanov I.V."/>
            <person name="Samarov N.I."/>
            <person name="Toshchakov S.V."/>
            <person name="La Cono V."/>
            <person name="Yakimov M.M."/>
        </authorList>
    </citation>
    <scope>NUCLEOTIDE SEQUENCE</scope>
    <source>
        <strain evidence="8">HSR6</strain>
    </source>
</reference>
<keyword evidence="3 5" id="KW-1133">Transmembrane helix</keyword>
<evidence type="ECO:0000256" key="4">
    <source>
        <dbReference type="ARBA" id="ARBA00023136"/>
    </source>
</evidence>
<dbReference type="InterPro" id="IPR023408">
    <property type="entry name" value="MscS_beta-dom_sf"/>
</dbReference>
<evidence type="ECO:0000259" key="6">
    <source>
        <dbReference type="Pfam" id="PF00924"/>
    </source>
</evidence>
<dbReference type="Proteomes" id="UP000186165">
    <property type="component" value="Chromosome"/>
</dbReference>
<reference evidence="10" key="2">
    <citation type="submission" date="2016-08" db="EMBL/GenBank/DDBJ databases">
        <title>Discovery of first anaerobic lithoheterotrophic haloarchae widely represented in hypersaline habitats.</title>
        <authorList>
            <person name="Sorokin D.Y."/>
            <person name="Kublanov I.V."/>
            <person name="Roman P."/>
            <person name="Sinninghe Damste J.S."/>
            <person name="Golyshin P.N."/>
            <person name="Rojo D."/>
            <person name="Ciordia S."/>
            <person name="Mena Md.C."/>
            <person name="Ferrer M."/>
            <person name="Smedile F."/>
            <person name="Messina E."/>
            <person name="La Cono V."/>
            <person name="Yakimov M.M."/>
        </authorList>
    </citation>
    <scope>NUCLEOTIDE SEQUENCE [LARGE SCALE GENOMIC DNA]</scope>
    <source>
        <strain evidence="10">HSR6</strain>
    </source>
</reference>
<gene>
    <name evidence="8" type="ORF">HSR6_0736</name>
    <name evidence="7" type="ORF">HTSR_0710</name>
</gene>
<protein>
    <submittedName>
        <fullName evidence="7">MscS mechanosensitive ion channel</fullName>
    </submittedName>
</protein>
<dbReference type="AlphaFoldDB" id="A0A1D8S3J1"/>
<proteinExistence type="predicted"/>
<dbReference type="Gene3D" id="1.10.287.1260">
    <property type="match status" value="1"/>
</dbReference>
<dbReference type="EMBL" id="CP016804">
    <property type="protein sequence ID" value="APE95194.1"/>
    <property type="molecule type" value="Genomic_DNA"/>
</dbReference>
<evidence type="ECO:0000256" key="5">
    <source>
        <dbReference type="SAM" id="Phobius"/>
    </source>
</evidence>
<dbReference type="InterPro" id="IPR006685">
    <property type="entry name" value="MscS_channel_2nd"/>
</dbReference>
<evidence type="ECO:0000313" key="7">
    <source>
        <dbReference type="EMBL" id="AOW79901.1"/>
    </source>
</evidence>
<dbReference type="RefSeq" id="WP_070364638.1">
    <property type="nucleotide sequence ID" value="NZ_CP016070.1"/>
</dbReference>
<dbReference type="Pfam" id="PF00924">
    <property type="entry name" value="MS_channel_2nd"/>
    <property type="match status" value="1"/>
</dbReference>
<keyword evidence="10" id="KW-1185">Reference proteome</keyword>
<evidence type="ECO:0000256" key="2">
    <source>
        <dbReference type="ARBA" id="ARBA00022692"/>
    </source>
</evidence>
<dbReference type="EMBL" id="CP016070">
    <property type="protein sequence ID" value="AOW79901.1"/>
    <property type="molecule type" value="Genomic_DNA"/>
</dbReference>
<dbReference type="STRING" id="1873524.HSR6_0736"/>
<dbReference type="GeneID" id="30417258"/>
<keyword evidence="4 5" id="KW-0472">Membrane</keyword>
<evidence type="ECO:0000313" key="8">
    <source>
        <dbReference type="EMBL" id="APE95194.1"/>
    </source>
</evidence>
<evidence type="ECO:0000313" key="10">
    <source>
        <dbReference type="Proteomes" id="UP000186165"/>
    </source>
</evidence>
<evidence type="ECO:0000313" key="9">
    <source>
        <dbReference type="Proteomes" id="UP000185608"/>
    </source>
</evidence>
<name>A0A1D8S3J1_9EURY</name>
<reference evidence="7 9" key="1">
    <citation type="submission" date="2016-06" db="EMBL/GenBank/DDBJ databases">
        <title>Discovery of anaerobic lithoheterotrophic haloarchaeon capable of sulfur respiration by hydrogen and formate.</title>
        <authorList>
            <person name="Sorokin D.Y."/>
            <person name="Kublanov I.V."/>
            <person name="Roman P."/>
            <person name="Sinninghe Damste J.S."/>
            <person name="Golyshin P.N."/>
            <person name="Rojo D."/>
            <person name="Ciordia S."/>
            <person name="Mena Md.C."/>
            <person name="Ferrer M."/>
            <person name="Smedile F."/>
            <person name="Messina E."/>
            <person name="La Cono V."/>
            <person name="Yakimov M.M."/>
        </authorList>
    </citation>
    <scope>NUCLEOTIDE SEQUENCE [LARGE SCALE GENOMIC DNA]</scope>
    <source>
        <strain evidence="7 9">HTSR1</strain>
    </source>
</reference>
<feature type="transmembrane region" description="Helical" evidence="5">
    <location>
        <begin position="12"/>
        <end position="32"/>
    </location>
</feature>
<dbReference type="Gene3D" id="2.30.30.60">
    <property type="match status" value="1"/>
</dbReference>
<accession>A0A1J1AAM7</accession>
<dbReference type="KEGG" id="hhsr:HSR6_0736"/>
<dbReference type="InterPro" id="IPR010920">
    <property type="entry name" value="LSM_dom_sf"/>
</dbReference>
<comment type="subcellular location">
    <subcellularLocation>
        <location evidence="1">Membrane</location>
    </subcellularLocation>
</comment>